<accession>A0A151A4L7</accession>
<dbReference type="Gene3D" id="3.40.50.300">
    <property type="entry name" value="P-loop containing nucleotide triphosphate hydrolases"/>
    <property type="match status" value="1"/>
</dbReference>
<dbReference type="CDD" id="cd01855">
    <property type="entry name" value="YqeH"/>
    <property type="match status" value="1"/>
</dbReference>
<evidence type="ECO:0000259" key="1">
    <source>
        <dbReference type="PROSITE" id="PS51721"/>
    </source>
</evidence>
<dbReference type="PANTHER" id="PTHR46434:SF1">
    <property type="entry name" value="GENETIC INTERACTOR OF PROHIBITINS 3, MITOCHONDRIAL"/>
    <property type="match status" value="1"/>
</dbReference>
<dbReference type="InterPro" id="IPR030378">
    <property type="entry name" value="G_CP_dom"/>
</dbReference>
<dbReference type="InterPro" id="IPR019988">
    <property type="entry name" value="GTP-bd_ribosome_bgen_YqeH"/>
</dbReference>
<protein>
    <submittedName>
        <fullName evidence="2">Ribosome biogenesis GTPase YqeH</fullName>
    </submittedName>
</protein>
<dbReference type="InterPro" id="IPR048422">
    <property type="entry name" value="NOA1/YqeH-like_C"/>
</dbReference>
<dbReference type="PROSITE" id="PS51721">
    <property type="entry name" value="G_CP"/>
    <property type="match status" value="1"/>
</dbReference>
<dbReference type="InterPro" id="IPR050896">
    <property type="entry name" value="Mito_lipid_metab_GTPase"/>
</dbReference>
<sequence length="368" mass="41596">MSETEELKCIGCGATLQYEDPNAAGYVPEHNLFREDVVCKRCFRLKNYNEVQDVGMNSEDFLDLLNGLADKKGIVVNVVDIFDFEGSFINALKRIVGNKKVILAANKLDLLPKQINKRRVKEWLKKTARKYGLEAEEVTLISADKGWGIEELMSTIEQKRNQQDVYIVGTTNVGKSTLINKLIEQSVGEKDIVTTSRFPGTTLDMIDIPLDETTFMYDTPGIIQDHQMTHYVTEKELKTIMPKNEIKQRVYQLNEGQTLFFGGLARIDYVSGGKRPLVCYFSNELNIHRTKTENANDLWRKQLGAVLSPPKDSQNFDLANVKAVRLETGKEKRDVMISGLGFITIEAGAKIIVRVPKNVDVVLRNSIM</sequence>
<evidence type="ECO:0000313" key="2">
    <source>
        <dbReference type="EMBL" id="KYH14359.1"/>
    </source>
</evidence>
<dbReference type="NCBIfam" id="TIGR03597">
    <property type="entry name" value="GTPase_YqeH"/>
    <property type="match status" value="1"/>
</dbReference>
<dbReference type="Pfam" id="PF01926">
    <property type="entry name" value="MMR_HSR1"/>
    <property type="match status" value="1"/>
</dbReference>
<dbReference type="PANTHER" id="PTHR46434">
    <property type="entry name" value="GENETIC INTERACTOR OF PROHIBITINS 3, MITOCHONDRIAL"/>
    <property type="match status" value="1"/>
</dbReference>
<dbReference type="SUPFAM" id="SSF52540">
    <property type="entry name" value="P-loop containing nucleoside triphosphate hydrolases"/>
    <property type="match status" value="1"/>
</dbReference>
<dbReference type="InterPro" id="IPR006073">
    <property type="entry name" value="GTP-bd"/>
</dbReference>
<feature type="domain" description="CP-type G" evidence="1">
    <location>
        <begin position="62"/>
        <end position="225"/>
    </location>
</feature>
<dbReference type="GO" id="GO:0005525">
    <property type="term" value="F:GTP binding"/>
    <property type="evidence" value="ECO:0007669"/>
    <property type="project" value="InterPro"/>
</dbReference>
<gene>
    <name evidence="2" type="ORF">A0131_06165</name>
</gene>
<dbReference type="Proteomes" id="UP000075418">
    <property type="component" value="Unassembled WGS sequence"/>
</dbReference>
<dbReference type="EMBL" id="LUGM01000002">
    <property type="protein sequence ID" value="KYH14359.1"/>
    <property type="molecule type" value="Genomic_DNA"/>
</dbReference>
<name>A0A151A4L7_9STAP</name>
<evidence type="ECO:0000313" key="3">
    <source>
        <dbReference type="Proteomes" id="UP000075418"/>
    </source>
</evidence>
<organism evidence="2 3">
    <name type="scientific">Staphylococcus kloosii</name>
    <dbReference type="NCBI Taxonomy" id="29384"/>
    <lineage>
        <taxon>Bacteria</taxon>
        <taxon>Bacillati</taxon>
        <taxon>Bacillota</taxon>
        <taxon>Bacilli</taxon>
        <taxon>Bacillales</taxon>
        <taxon>Staphylococcaceae</taxon>
        <taxon>Staphylococcus</taxon>
    </lineage>
</organism>
<reference evidence="2 3" key="1">
    <citation type="submission" date="2016-02" db="EMBL/GenBank/DDBJ databases">
        <title>Draft genome sequence of hydrocarbon degrading Staphylococcus saprophyticus Strain CNV2, isolated from crude-oil contaminated soil from Noonmati Oil Refinery, Guwahati, Assam, India.</title>
        <authorList>
            <person name="Mukherjee A."/>
            <person name="Chettri B."/>
            <person name="Langpoklakpam J."/>
            <person name="Singh A.K."/>
            <person name="Chattopadhyay D.J."/>
        </authorList>
    </citation>
    <scope>NUCLEOTIDE SEQUENCE [LARGE SCALE GENOMIC DNA]</scope>
    <source>
        <strain evidence="2 3">CNV2</strain>
    </source>
</reference>
<dbReference type="InterPro" id="IPR027417">
    <property type="entry name" value="P-loop_NTPase"/>
</dbReference>
<comment type="caution">
    <text evidence="2">The sequence shown here is derived from an EMBL/GenBank/DDBJ whole genome shotgun (WGS) entry which is preliminary data.</text>
</comment>
<dbReference type="RefSeq" id="WP_061854540.1">
    <property type="nucleotide sequence ID" value="NZ_LUGM01000002.1"/>
</dbReference>
<dbReference type="Pfam" id="PF21516">
    <property type="entry name" value="YqeH-like_C"/>
    <property type="match status" value="1"/>
</dbReference>
<dbReference type="AlphaFoldDB" id="A0A151A4L7"/>
<proteinExistence type="predicted"/>